<dbReference type="PANTHER" id="PTHR21622">
    <property type="entry name" value="COILED-COIL-HELIX-COILED-COIL-HELIX DOMAIN CONTAINING 4"/>
    <property type="match status" value="1"/>
</dbReference>
<evidence type="ECO:0000256" key="1">
    <source>
        <dbReference type="ARBA" id="ARBA00004569"/>
    </source>
</evidence>
<evidence type="ECO:0000313" key="10">
    <source>
        <dbReference type="Proteomes" id="UP000515152"/>
    </source>
</evidence>
<dbReference type="OrthoDB" id="7481291at2759"/>
<dbReference type="GO" id="GO:0015035">
    <property type="term" value="F:protein-disulfide reductase activity"/>
    <property type="evidence" value="ECO:0007669"/>
    <property type="project" value="InterPro"/>
</dbReference>
<gene>
    <name evidence="11" type="primary">chchd4b</name>
</gene>
<keyword evidence="10" id="KW-1185">Reference proteome</keyword>
<evidence type="ECO:0000256" key="6">
    <source>
        <dbReference type="ARBA" id="ARBA00023128"/>
    </source>
</evidence>
<dbReference type="Proteomes" id="UP000515152">
    <property type="component" value="Chromosome 5"/>
</dbReference>
<dbReference type="AlphaFoldDB" id="A0A6P8FC59"/>
<organism evidence="10 11">
    <name type="scientific">Clupea harengus</name>
    <name type="common">Atlantic herring</name>
    <dbReference type="NCBI Taxonomy" id="7950"/>
    <lineage>
        <taxon>Eukaryota</taxon>
        <taxon>Metazoa</taxon>
        <taxon>Chordata</taxon>
        <taxon>Craniata</taxon>
        <taxon>Vertebrata</taxon>
        <taxon>Euteleostomi</taxon>
        <taxon>Actinopterygii</taxon>
        <taxon>Neopterygii</taxon>
        <taxon>Teleostei</taxon>
        <taxon>Clupei</taxon>
        <taxon>Clupeiformes</taxon>
        <taxon>Clupeoidei</taxon>
        <taxon>Clupeidae</taxon>
        <taxon>Clupea</taxon>
    </lineage>
</organism>
<dbReference type="CTD" id="450030"/>
<evidence type="ECO:0000256" key="8">
    <source>
        <dbReference type="ARBA" id="ARBA00023284"/>
    </source>
</evidence>
<keyword evidence="2" id="KW-0813">Transport</keyword>
<evidence type="ECO:0000256" key="7">
    <source>
        <dbReference type="ARBA" id="ARBA00023157"/>
    </source>
</evidence>
<dbReference type="PANTHER" id="PTHR21622:SF0">
    <property type="entry name" value="COILED-COIL-HELIX-COILED-COIL-HELIX DOMAIN CONTAINING 4"/>
    <property type="match status" value="1"/>
</dbReference>
<dbReference type="Gene3D" id="1.10.287.2900">
    <property type="match status" value="1"/>
</dbReference>
<evidence type="ECO:0000256" key="3">
    <source>
        <dbReference type="ARBA" id="ARBA00022927"/>
    </source>
</evidence>
<keyword evidence="5" id="KW-0811">Translocation</keyword>
<keyword evidence="6" id="KW-0496">Mitochondrion</keyword>
<comment type="subcellular location">
    <subcellularLocation>
        <location evidence="1">Mitochondrion intermembrane space</location>
    </subcellularLocation>
</comment>
<evidence type="ECO:0000256" key="4">
    <source>
        <dbReference type="ARBA" id="ARBA00023002"/>
    </source>
</evidence>
<protein>
    <submittedName>
        <fullName evidence="11">Mitochondrial intermembrane space import and assembly protein 40</fullName>
    </submittedName>
</protein>
<reference evidence="11" key="1">
    <citation type="submission" date="2025-08" db="UniProtKB">
        <authorList>
            <consortium name="RefSeq"/>
        </authorList>
    </citation>
    <scope>IDENTIFICATION</scope>
</reference>
<feature type="region of interest" description="Disordered" evidence="9">
    <location>
        <begin position="102"/>
        <end position="179"/>
    </location>
</feature>
<sequence length="179" mass="20152">MASSVAEEGQSQVIRVNREEPQTPSSVETWGEERDNMRGLILPTGEINWACPCLDGMATGPCGAEFRAAFTCFHFSRADERGEECLQPLRDMQACLRTHVYSPQEEQQEEEGEGEGRGRWTHVYSPQEEQQQGRTEASIGRRQREKTPLGQSCEGEGYEAQRGLESWTSTPPDQRTTEP</sequence>
<evidence type="ECO:0000256" key="5">
    <source>
        <dbReference type="ARBA" id="ARBA00023010"/>
    </source>
</evidence>
<dbReference type="KEGG" id="char:105904136"/>
<evidence type="ECO:0000313" key="11">
    <source>
        <dbReference type="RefSeq" id="XP_031423029.1"/>
    </source>
</evidence>
<feature type="compositionally biased region" description="Polar residues" evidence="9">
    <location>
        <begin position="1"/>
        <end position="14"/>
    </location>
</feature>
<name>A0A6P8FC59_CLUHA</name>
<dbReference type="InterPro" id="IPR039289">
    <property type="entry name" value="CHCHD4"/>
</dbReference>
<proteinExistence type="predicted"/>
<dbReference type="GO" id="GO:0045041">
    <property type="term" value="P:protein import into mitochondrial intermembrane space"/>
    <property type="evidence" value="ECO:0007669"/>
    <property type="project" value="InterPro"/>
</dbReference>
<feature type="region of interest" description="Disordered" evidence="9">
    <location>
        <begin position="1"/>
        <end position="31"/>
    </location>
</feature>
<feature type="compositionally biased region" description="Polar residues" evidence="9">
    <location>
        <begin position="166"/>
        <end position="179"/>
    </location>
</feature>
<dbReference type="GO" id="GO:0005758">
    <property type="term" value="C:mitochondrial intermembrane space"/>
    <property type="evidence" value="ECO:0007669"/>
    <property type="project" value="UniProtKB-SubCell"/>
</dbReference>
<keyword evidence="4" id="KW-0560">Oxidoreductase</keyword>
<keyword evidence="8" id="KW-0676">Redox-active center</keyword>
<dbReference type="GeneID" id="105904136"/>
<evidence type="ECO:0000256" key="9">
    <source>
        <dbReference type="SAM" id="MobiDB-lite"/>
    </source>
</evidence>
<accession>A0A6P8FC59</accession>
<keyword evidence="7" id="KW-1015">Disulfide bond</keyword>
<keyword evidence="3" id="KW-0653">Protein transport</keyword>
<evidence type="ECO:0000256" key="2">
    <source>
        <dbReference type="ARBA" id="ARBA00022448"/>
    </source>
</evidence>
<dbReference type="RefSeq" id="XP_031423029.1">
    <property type="nucleotide sequence ID" value="XM_031567169.1"/>
</dbReference>